<dbReference type="InterPro" id="IPR036737">
    <property type="entry name" value="OmpA-like_sf"/>
</dbReference>
<gene>
    <name evidence="7" type="ORF">HUW48_13000</name>
</gene>
<dbReference type="PRINTS" id="PR01023">
    <property type="entry name" value="NAFLGMOTY"/>
</dbReference>
<keyword evidence="2 4" id="KW-0472">Membrane</keyword>
<dbReference type="Proteomes" id="UP000514509">
    <property type="component" value="Chromosome"/>
</dbReference>
<dbReference type="InterPro" id="IPR006664">
    <property type="entry name" value="OMP_bac"/>
</dbReference>
<accession>A0A7L7L7W2</accession>
<evidence type="ECO:0000256" key="1">
    <source>
        <dbReference type="ARBA" id="ARBA00004442"/>
    </source>
</evidence>
<dbReference type="Gene3D" id="3.30.1330.60">
    <property type="entry name" value="OmpA-like domain"/>
    <property type="match status" value="1"/>
</dbReference>
<evidence type="ECO:0000313" key="8">
    <source>
        <dbReference type="Proteomes" id="UP000514509"/>
    </source>
</evidence>
<keyword evidence="8" id="KW-1185">Reference proteome</keyword>
<evidence type="ECO:0000313" key="7">
    <source>
        <dbReference type="EMBL" id="QMU28900.1"/>
    </source>
</evidence>
<dbReference type="PANTHER" id="PTHR30329:SF21">
    <property type="entry name" value="LIPOPROTEIN YIAD-RELATED"/>
    <property type="match status" value="1"/>
</dbReference>
<dbReference type="KEGG" id="add:HUW48_13000"/>
<dbReference type="InterPro" id="IPR050330">
    <property type="entry name" value="Bact_OuterMem_StrucFunc"/>
</dbReference>
<evidence type="ECO:0000256" key="2">
    <source>
        <dbReference type="ARBA" id="ARBA00023136"/>
    </source>
</evidence>
<dbReference type="CDD" id="cd07185">
    <property type="entry name" value="OmpA_C-like"/>
    <property type="match status" value="1"/>
</dbReference>
<feature type="domain" description="OmpA-like" evidence="6">
    <location>
        <begin position="40"/>
        <end position="156"/>
    </location>
</feature>
<sequence length="157" mass="17662">MRTKLFRTVAFCLALVATGVNAYHTVPVIKSVIGPEKLKNKNLKVDVITKLEYDFAKASIRNDYCPNLDQLAEIIVNEKYAISLRGHADSIGSYVGNWKLSDKRALKVKEYLLSKGVEENRIVTTPYGSTQPIAPNLTAEGRQKNRRVEISLRKLNE</sequence>
<dbReference type="Pfam" id="PF00691">
    <property type="entry name" value="OmpA"/>
    <property type="match status" value="1"/>
</dbReference>
<evidence type="ECO:0000256" key="3">
    <source>
        <dbReference type="ARBA" id="ARBA00023237"/>
    </source>
</evidence>
<dbReference type="PRINTS" id="PR01021">
    <property type="entry name" value="OMPADOMAIN"/>
</dbReference>
<evidence type="ECO:0000259" key="6">
    <source>
        <dbReference type="PROSITE" id="PS51123"/>
    </source>
</evidence>
<proteinExistence type="predicted"/>
<feature type="signal peptide" evidence="5">
    <location>
        <begin position="1"/>
        <end position="22"/>
    </location>
</feature>
<comment type="subcellular location">
    <subcellularLocation>
        <location evidence="1">Cell outer membrane</location>
    </subcellularLocation>
</comment>
<dbReference type="PROSITE" id="PS51123">
    <property type="entry name" value="OMPA_2"/>
    <property type="match status" value="1"/>
</dbReference>
<keyword evidence="5" id="KW-0732">Signal</keyword>
<reference evidence="7 8" key="1">
    <citation type="submission" date="2020-06" db="EMBL/GenBank/DDBJ databases">
        <authorList>
            <person name="Hwang Y.J."/>
        </authorList>
    </citation>
    <scope>NUCLEOTIDE SEQUENCE [LARGE SCALE GENOMIC DNA]</scope>
    <source>
        <strain evidence="7 8">KUDC8001</strain>
    </source>
</reference>
<evidence type="ECO:0000256" key="4">
    <source>
        <dbReference type="PROSITE-ProRule" id="PRU00473"/>
    </source>
</evidence>
<keyword evidence="3" id="KW-0998">Cell outer membrane</keyword>
<protein>
    <submittedName>
        <fullName evidence="7">OmpA family protein</fullName>
    </submittedName>
</protein>
<organism evidence="7 8">
    <name type="scientific">Adhaeribacter radiodurans</name>
    <dbReference type="NCBI Taxonomy" id="2745197"/>
    <lineage>
        <taxon>Bacteria</taxon>
        <taxon>Pseudomonadati</taxon>
        <taxon>Bacteroidota</taxon>
        <taxon>Cytophagia</taxon>
        <taxon>Cytophagales</taxon>
        <taxon>Hymenobacteraceae</taxon>
        <taxon>Adhaeribacter</taxon>
    </lineage>
</organism>
<dbReference type="SUPFAM" id="SSF103088">
    <property type="entry name" value="OmpA-like"/>
    <property type="match status" value="1"/>
</dbReference>
<dbReference type="AlphaFoldDB" id="A0A7L7L7W2"/>
<name>A0A7L7L7W2_9BACT</name>
<dbReference type="GO" id="GO:0009279">
    <property type="term" value="C:cell outer membrane"/>
    <property type="evidence" value="ECO:0007669"/>
    <property type="project" value="UniProtKB-SubCell"/>
</dbReference>
<reference evidence="7 8" key="2">
    <citation type="submission" date="2020-08" db="EMBL/GenBank/DDBJ databases">
        <title>Adhaeribacter dokdonensis sp. nov., isolated from the rhizosphere of Elymus tsukushiensis, a plant native to the Dokdo Islands, Republic of Korea.</title>
        <authorList>
            <person name="Ghim S.Y."/>
        </authorList>
    </citation>
    <scope>NUCLEOTIDE SEQUENCE [LARGE SCALE GENOMIC DNA]</scope>
    <source>
        <strain evidence="7 8">KUDC8001</strain>
    </source>
</reference>
<dbReference type="RefSeq" id="WP_182416081.1">
    <property type="nucleotide sequence ID" value="NZ_CP055153.1"/>
</dbReference>
<dbReference type="EMBL" id="CP055153">
    <property type="protein sequence ID" value="QMU28900.1"/>
    <property type="molecule type" value="Genomic_DNA"/>
</dbReference>
<dbReference type="InterPro" id="IPR006665">
    <property type="entry name" value="OmpA-like"/>
</dbReference>
<feature type="chain" id="PRO_5029812206" evidence="5">
    <location>
        <begin position="23"/>
        <end position="157"/>
    </location>
</feature>
<evidence type="ECO:0000256" key="5">
    <source>
        <dbReference type="SAM" id="SignalP"/>
    </source>
</evidence>
<dbReference type="PANTHER" id="PTHR30329">
    <property type="entry name" value="STATOR ELEMENT OF FLAGELLAR MOTOR COMPLEX"/>
    <property type="match status" value="1"/>
</dbReference>